<dbReference type="EMBL" id="JABFRW010000087">
    <property type="protein sequence ID" value="NOT34016.1"/>
    <property type="molecule type" value="Genomic_DNA"/>
</dbReference>
<dbReference type="GO" id="GO:0052621">
    <property type="term" value="F:diguanylate cyclase activity"/>
    <property type="evidence" value="ECO:0007669"/>
    <property type="project" value="TreeGrafter"/>
</dbReference>
<dbReference type="Gene3D" id="3.40.50.2300">
    <property type="match status" value="1"/>
</dbReference>
<dbReference type="InterPro" id="IPR029787">
    <property type="entry name" value="Nucleotide_cyclase"/>
</dbReference>
<organism evidence="4 5">
    <name type="scientific">Eiseniibacteriota bacterium</name>
    <dbReference type="NCBI Taxonomy" id="2212470"/>
    <lineage>
        <taxon>Bacteria</taxon>
        <taxon>Candidatus Eiseniibacteriota</taxon>
    </lineage>
</organism>
<dbReference type="GO" id="GO:1902201">
    <property type="term" value="P:negative regulation of bacterial-type flagellum-dependent cell motility"/>
    <property type="evidence" value="ECO:0007669"/>
    <property type="project" value="TreeGrafter"/>
</dbReference>
<dbReference type="InterPro" id="IPR000160">
    <property type="entry name" value="GGDEF_dom"/>
</dbReference>
<evidence type="ECO:0000313" key="4">
    <source>
        <dbReference type="EMBL" id="NOT34016.1"/>
    </source>
</evidence>
<dbReference type="CDD" id="cd01949">
    <property type="entry name" value="GGDEF"/>
    <property type="match status" value="1"/>
</dbReference>
<feature type="domain" description="GGDEF" evidence="3">
    <location>
        <begin position="189"/>
        <end position="314"/>
    </location>
</feature>
<dbReference type="InterPro" id="IPR050469">
    <property type="entry name" value="Diguanylate_Cyclase"/>
</dbReference>
<dbReference type="PROSITE" id="PS50110">
    <property type="entry name" value="RESPONSE_REGULATORY"/>
    <property type="match status" value="1"/>
</dbReference>
<proteinExistence type="predicted"/>
<reference evidence="4 5" key="1">
    <citation type="submission" date="2020-04" db="EMBL/GenBank/DDBJ databases">
        <title>Metagenomic profiling of ammonia- and methane-oxidizing microorganisms in a Dutch drinking water treatment plant.</title>
        <authorList>
            <person name="Poghosyan L."/>
            <person name="Leucker S."/>
        </authorList>
    </citation>
    <scope>NUCLEOTIDE SEQUENCE [LARGE SCALE GENOMIC DNA]</scope>
    <source>
        <strain evidence="4">S-RSF-IL-03</strain>
    </source>
</reference>
<dbReference type="Gene3D" id="3.30.70.270">
    <property type="match status" value="1"/>
</dbReference>
<dbReference type="InterPro" id="IPR043128">
    <property type="entry name" value="Rev_trsase/Diguanyl_cyclase"/>
</dbReference>
<accession>A0A849SHG6</accession>
<dbReference type="SUPFAM" id="SSF55073">
    <property type="entry name" value="Nucleotide cyclase"/>
    <property type="match status" value="1"/>
</dbReference>
<dbReference type="Proteomes" id="UP000580839">
    <property type="component" value="Unassembled WGS sequence"/>
</dbReference>
<dbReference type="AlphaFoldDB" id="A0A849SHG6"/>
<dbReference type="SUPFAM" id="SSF52172">
    <property type="entry name" value="CheY-like"/>
    <property type="match status" value="1"/>
</dbReference>
<dbReference type="Pfam" id="PF00072">
    <property type="entry name" value="Response_reg"/>
    <property type="match status" value="1"/>
</dbReference>
<sequence>MASVASSTTSGIRPQELPSVVTTESSALRVLMVAEESTCARLRQVFSGLRQRPVACAETGQWSEAWRALGRGSFDLVLADLALGRGGPLEVLHRLQAVAPQVPVVAMLSRATEEDSAQLLQAGAQDYVVLDDLQADGLARTIRNALDRQHYLSRLRELSYSDALTGLYNRRGFEVLADAQLRLVRRTRKPALLLYVDLDGLKAINDDHGHAVGDRALLGTAEALRVALRRSDLVARLGGDEFVALVFEADACSAEVVKARMRAALSAAAVARELPCPLEVSIGIAPIDPNGDLTLGELLTRADRELYRAKRRVP</sequence>
<name>A0A849SHG6_UNCEI</name>
<comment type="caution">
    <text evidence="4">The sequence shown here is derived from an EMBL/GenBank/DDBJ whole genome shotgun (WGS) entry which is preliminary data.</text>
</comment>
<dbReference type="InterPro" id="IPR001789">
    <property type="entry name" value="Sig_transdc_resp-reg_receiver"/>
</dbReference>
<dbReference type="GO" id="GO:0005886">
    <property type="term" value="C:plasma membrane"/>
    <property type="evidence" value="ECO:0007669"/>
    <property type="project" value="TreeGrafter"/>
</dbReference>
<dbReference type="Pfam" id="PF00990">
    <property type="entry name" value="GGDEF"/>
    <property type="match status" value="1"/>
</dbReference>
<evidence type="ECO:0000259" key="2">
    <source>
        <dbReference type="PROSITE" id="PS50110"/>
    </source>
</evidence>
<gene>
    <name evidence="4" type="ORF">HOP12_07590</name>
</gene>
<dbReference type="GO" id="GO:0000160">
    <property type="term" value="P:phosphorelay signal transduction system"/>
    <property type="evidence" value="ECO:0007669"/>
    <property type="project" value="InterPro"/>
</dbReference>
<keyword evidence="1" id="KW-0597">Phosphoprotein</keyword>
<evidence type="ECO:0000313" key="5">
    <source>
        <dbReference type="Proteomes" id="UP000580839"/>
    </source>
</evidence>
<evidence type="ECO:0000259" key="3">
    <source>
        <dbReference type="PROSITE" id="PS50887"/>
    </source>
</evidence>
<feature type="modified residue" description="4-aspartylphosphate" evidence="1">
    <location>
        <position position="80"/>
    </location>
</feature>
<dbReference type="CDD" id="cd00156">
    <property type="entry name" value="REC"/>
    <property type="match status" value="1"/>
</dbReference>
<dbReference type="PANTHER" id="PTHR45138">
    <property type="entry name" value="REGULATORY COMPONENTS OF SENSORY TRANSDUCTION SYSTEM"/>
    <property type="match status" value="1"/>
</dbReference>
<dbReference type="SMART" id="SM00267">
    <property type="entry name" value="GGDEF"/>
    <property type="match status" value="1"/>
</dbReference>
<dbReference type="GO" id="GO:0043709">
    <property type="term" value="P:cell adhesion involved in single-species biofilm formation"/>
    <property type="evidence" value="ECO:0007669"/>
    <property type="project" value="TreeGrafter"/>
</dbReference>
<evidence type="ECO:0000256" key="1">
    <source>
        <dbReference type="PROSITE-ProRule" id="PRU00169"/>
    </source>
</evidence>
<dbReference type="SMART" id="SM00448">
    <property type="entry name" value="REC"/>
    <property type="match status" value="1"/>
</dbReference>
<feature type="domain" description="Response regulatory" evidence="2">
    <location>
        <begin position="29"/>
        <end position="145"/>
    </location>
</feature>
<dbReference type="PROSITE" id="PS50887">
    <property type="entry name" value="GGDEF"/>
    <property type="match status" value="1"/>
</dbReference>
<protein>
    <submittedName>
        <fullName evidence="4">GGDEF domain-containing response regulator</fullName>
    </submittedName>
</protein>
<dbReference type="InterPro" id="IPR011006">
    <property type="entry name" value="CheY-like_superfamily"/>
</dbReference>
<dbReference type="NCBIfam" id="TIGR00254">
    <property type="entry name" value="GGDEF"/>
    <property type="match status" value="1"/>
</dbReference>
<dbReference type="PANTHER" id="PTHR45138:SF9">
    <property type="entry name" value="DIGUANYLATE CYCLASE DGCM-RELATED"/>
    <property type="match status" value="1"/>
</dbReference>